<sequence>MFVPKPYFQAMQQNELNMTECCLLMLIQSLEEQKGPVSQGEIAQTLGVRRKRVSLLLQRLSQKGYLTETEHPEEASLYRIQSKKV</sequence>
<dbReference type="InterPro" id="IPR000835">
    <property type="entry name" value="HTH_MarR-typ"/>
</dbReference>
<proteinExistence type="predicted"/>
<dbReference type="EMBL" id="SMAG01000001">
    <property type="protein sequence ID" value="TCS96887.1"/>
    <property type="molecule type" value="Genomic_DNA"/>
</dbReference>
<organism evidence="2 3">
    <name type="scientific">Hazenella coriacea</name>
    <dbReference type="NCBI Taxonomy" id="1179467"/>
    <lineage>
        <taxon>Bacteria</taxon>
        <taxon>Bacillati</taxon>
        <taxon>Bacillota</taxon>
        <taxon>Bacilli</taxon>
        <taxon>Bacillales</taxon>
        <taxon>Thermoactinomycetaceae</taxon>
        <taxon>Hazenella</taxon>
    </lineage>
</organism>
<name>A0A4V2UVS0_9BACL</name>
<dbReference type="GO" id="GO:0003700">
    <property type="term" value="F:DNA-binding transcription factor activity"/>
    <property type="evidence" value="ECO:0007669"/>
    <property type="project" value="InterPro"/>
</dbReference>
<evidence type="ECO:0000259" key="1">
    <source>
        <dbReference type="Pfam" id="PF12802"/>
    </source>
</evidence>
<comment type="caution">
    <text evidence="2">The sequence shown here is derived from an EMBL/GenBank/DDBJ whole genome shotgun (WGS) entry which is preliminary data.</text>
</comment>
<gene>
    <name evidence="2" type="ORF">EDD58_101532</name>
</gene>
<dbReference type="Proteomes" id="UP000294937">
    <property type="component" value="Unassembled WGS sequence"/>
</dbReference>
<accession>A0A4V2UVS0</accession>
<evidence type="ECO:0000313" key="2">
    <source>
        <dbReference type="EMBL" id="TCS96887.1"/>
    </source>
</evidence>
<dbReference type="Pfam" id="PF12802">
    <property type="entry name" value="MarR_2"/>
    <property type="match status" value="1"/>
</dbReference>
<evidence type="ECO:0000313" key="3">
    <source>
        <dbReference type="Proteomes" id="UP000294937"/>
    </source>
</evidence>
<feature type="domain" description="HTH marR-type" evidence="1">
    <location>
        <begin position="20"/>
        <end position="73"/>
    </location>
</feature>
<dbReference type="RefSeq" id="WP_131923264.1">
    <property type="nucleotide sequence ID" value="NZ_SMAG01000001.1"/>
</dbReference>
<dbReference type="AlphaFoldDB" id="A0A4V2UVS0"/>
<dbReference type="SUPFAM" id="SSF46785">
    <property type="entry name" value="Winged helix' DNA-binding domain"/>
    <property type="match status" value="1"/>
</dbReference>
<dbReference type="Gene3D" id="1.10.10.10">
    <property type="entry name" value="Winged helix-like DNA-binding domain superfamily/Winged helix DNA-binding domain"/>
    <property type="match status" value="1"/>
</dbReference>
<reference evidence="2 3" key="1">
    <citation type="submission" date="2019-03" db="EMBL/GenBank/DDBJ databases">
        <title>Genomic Encyclopedia of Type Strains, Phase IV (KMG-IV): sequencing the most valuable type-strain genomes for metagenomic binning, comparative biology and taxonomic classification.</title>
        <authorList>
            <person name="Goeker M."/>
        </authorList>
    </citation>
    <scope>NUCLEOTIDE SEQUENCE [LARGE SCALE GENOMIC DNA]</scope>
    <source>
        <strain evidence="2 3">DSM 45707</strain>
    </source>
</reference>
<keyword evidence="3" id="KW-1185">Reference proteome</keyword>
<protein>
    <submittedName>
        <fullName evidence="2">MarR family protein</fullName>
    </submittedName>
</protein>
<dbReference type="InterPro" id="IPR036390">
    <property type="entry name" value="WH_DNA-bd_sf"/>
</dbReference>
<dbReference type="InterPro" id="IPR036388">
    <property type="entry name" value="WH-like_DNA-bd_sf"/>
</dbReference>